<reference evidence="1" key="1">
    <citation type="submission" date="2023-10" db="EMBL/GenBank/DDBJ databases">
        <authorList>
            <person name="Rodriguez Cubillos JULIANA M."/>
            <person name="De Vega J."/>
        </authorList>
    </citation>
    <scope>NUCLEOTIDE SEQUENCE</scope>
</reference>
<sequence>MAEETSNNNNNNNNGGASNQQVVLVPTVNYAKQFPDVTKIEEFDGKNFRRWKERVHSILDMYAVTNALTESKPASTATEKVTEQWTHANRVCRSTILSTLSNDLFDVYCSYKEAKEIWDSMATKYTAEDAGKQKFVIGNYYRWEMVEEKDIKAQINEYHNLVEDLKTENITLPDAFIAGILIEKLPESWKDYKNQLKHKQKQLPLADLITHIIIEDTNRKESKAAKVKALASKANLVQNKSHRKSQKSRYDQKSESKPDHNNRNYISGVSNPTSFKKRGNCYVCGKPNHHAAICRYRKSNDNPPKPRANLAKGDDDDDIIAAVISQANIVTDVSKWVIDSGATRHICASKDAFTSYNVVGEGEEQVYLGDSRTVAVQGKGKVMLKLTSGKTLALTEVLHVPEIRTNLISVSLLSKGGVKVSFESDKIVMTKNNVFVGKGYCDQGLFVLNISEVINNNVSSSAYLIDSYDIWHARLGHISSSYVIKLHTLVGRLSRYTHSPNQDHWEALARVLKYLRGTMNYGIKYSGFPAVLEGYSDANWISDSDETKSTSGYVFTLGGGAIAWRSVKQSIIARSTMESEFVALELAGSEAEWLRNLLASIPLGIKPTPSVSMHCDCQSAIAVAKNKSFNGKNRHIQLRHNVVKQLLKDGIISIDYVKSEVNLADPLTKPLGRKIICDTSRGMGLEPIEINK</sequence>
<dbReference type="EMBL" id="CASHSV030000001">
    <property type="protein sequence ID" value="CAJ2629280.1"/>
    <property type="molecule type" value="Genomic_DNA"/>
</dbReference>
<gene>
    <name evidence="1" type="ORF">MILVUS5_LOCUS1301</name>
</gene>
<accession>A0ACB0IBA2</accession>
<dbReference type="Proteomes" id="UP001177021">
    <property type="component" value="Unassembled WGS sequence"/>
</dbReference>
<organism evidence="1 2">
    <name type="scientific">Trifolium pratense</name>
    <name type="common">Red clover</name>
    <dbReference type="NCBI Taxonomy" id="57577"/>
    <lineage>
        <taxon>Eukaryota</taxon>
        <taxon>Viridiplantae</taxon>
        <taxon>Streptophyta</taxon>
        <taxon>Embryophyta</taxon>
        <taxon>Tracheophyta</taxon>
        <taxon>Spermatophyta</taxon>
        <taxon>Magnoliopsida</taxon>
        <taxon>eudicotyledons</taxon>
        <taxon>Gunneridae</taxon>
        <taxon>Pentapetalae</taxon>
        <taxon>rosids</taxon>
        <taxon>fabids</taxon>
        <taxon>Fabales</taxon>
        <taxon>Fabaceae</taxon>
        <taxon>Papilionoideae</taxon>
        <taxon>50 kb inversion clade</taxon>
        <taxon>NPAAA clade</taxon>
        <taxon>Hologalegina</taxon>
        <taxon>IRL clade</taxon>
        <taxon>Trifolieae</taxon>
        <taxon>Trifolium</taxon>
    </lineage>
</organism>
<evidence type="ECO:0000313" key="1">
    <source>
        <dbReference type="EMBL" id="CAJ2629280.1"/>
    </source>
</evidence>
<name>A0ACB0IBA2_TRIPR</name>
<evidence type="ECO:0000313" key="2">
    <source>
        <dbReference type="Proteomes" id="UP001177021"/>
    </source>
</evidence>
<comment type="caution">
    <text evidence="1">The sequence shown here is derived from an EMBL/GenBank/DDBJ whole genome shotgun (WGS) entry which is preliminary data.</text>
</comment>
<keyword evidence="2" id="KW-1185">Reference proteome</keyword>
<proteinExistence type="predicted"/>
<protein>
    <submittedName>
        <fullName evidence="1">Uncharacterized protein</fullName>
    </submittedName>
</protein>